<comment type="similarity">
    <text evidence="1">Belongs to the amidase family.</text>
</comment>
<name>A0A3P8CGQ0_HELPZ</name>
<dbReference type="EMBL" id="UZAH01035139">
    <property type="protein sequence ID" value="VDP39247.1"/>
    <property type="molecule type" value="Genomic_DNA"/>
</dbReference>
<dbReference type="InterPro" id="IPR023631">
    <property type="entry name" value="Amidase_dom"/>
</dbReference>
<feature type="domain" description="Amidase" evidence="2">
    <location>
        <begin position="11"/>
        <end position="140"/>
    </location>
</feature>
<dbReference type="InterPro" id="IPR020556">
    <property type="entry name" value="Amidase_CS"/>
</dbReference>
<dbReference type="InterPro" id="IPR036928">
    <property type="entry name" value="AS_sf"/>
</dbReference>
<reference evidence="3" key="1">
    <citation type="submission" date="2018-11" db="EMBL/GenBank/DDBJ databases">
        <authorList>
            <consortium name="Pathogen Informatics"/>
        </authorList>
    </citation>
    <scope>NUCLEOTIDE SEQUENCE [LARGE SCALE GENOMIC DNA]</scope>
</reference>
<sequence>MNDEELQELVKAKPLLGVPYTCKDAIEVEGQVVTCGIYSQQGVKCTSSAEVIKRMNAAGAILIALTNVPEVCMWVESQNGIYGRTKNPYDTRRSVGGSSGGEGALISAAGSLIGVGSDIGGSIRIPSFSNGVFGMKNTPGKF</sequence>
<dbReference type="AlphaFoldDB" id="A0A3P8CGQ0"/>
<proteinExistence type="inferred from homology"/>
<evidence type="ECO:0000256" key="1">
    <source>
        <dbReference type="ARBA" id="ARBA00009199"/>
    </source>
</evidence>
<dbReference type="Pfam" id="PF01425">
    <property type="entry name" value="Amidase"/>
    <property type="match status" value="1"/>
</dbReference>
<dbReference type="PANTHER" id="PTHR43372">
    <property type="entry name" value="FATTY-ACID AMIDE HYDROLASE"/>
    <property type="match status" value="1"/>
</dbReference>
<evidence type="ECO:0000259" key="2">
    <source>
        <dbReference type="Pfam" id="PF01425"/>
    </source>
</evidence>
<dbReference type="Gene3D" id="3.90.1300.10">
    <property type="entry name" value="Amidase signature (AS) domain"/>
    <property type="match status" value="1"/>
</dbReference>
<protein>
    <recommendedName>
        <fullName evidence="2">Amidase domain-containing protein</fullName>
    </recommendedName>
</protein>
<dbReference type="SUPFAM" id="SSF75304">
    <property type="entry name" value="Amidase signature (AS) enzymes"/>
    <property type="match status" value="1"/>
</dbReference>
<evidence type="ECO:0000313" key="3">
    <source>
        <dbReference type="EMBL" id="VDP39247.1"/>
    </source>
</evidence>
<organism evidence="3">
    <name type="scientific">Heligmosomoides polygyrus</name>
    <name type="common">Parasitic roundworm</name>
    <dbReference type="NCBI Taxonomy" id="6339"/>
    <lineage>
        <taxon>Eukaryota</taxon>
        <taxon>Metazoa</taxon>
        <taxon>Ecdysozoa</taxon>
        <taxon>Nematoda</taxon>
        <taxon>Chromadorea</taxon>
        <taxon>Rhabditida</taxon>
        <taxon>Rhabditina</taxon>
        <taxon>Rhabditomorpha</taxon>
        <taxon>Strongyloidea</taxon>
        <taxon>Heligmosomidae</taxon>
        <taxon>Heligmosomoides</taxon>
    </lineage>
</organism>
<dbReference type="PROSITE" id="PS00571">
    <property type="entry name" value="AMIDASES"/>
    <property type="match status" value="1"/>
</dbReference>
<dbReference type="PANTHER" id="PTHR43372:SF4">
    <property type="entry name" value="FATTY-ACID AMIDE HYDROLASE 2"/>
    <property type="match status" value="1"/>
</dbReference>
<dbReference type="GO" id="GO:0012505">
    <property type="term" value="C:endomembrane system"/>
    <property type="evidence" value="ECO:0007669"/>
    <property type="project" value="TreeGrafter"/>
</dbReference>
<accession>A0A3P8CGQ0</accession>
<dbReference type="InterPro" id="IPR052739">
    <property type="entry name" value="FAAH2"/>
</dbReference>
<dbReference type="OrthoDB" id="5852048at2759"/>
<gene>
    <name evidence="3" type="ORF">HPBE_LOCUS23506</name>
</gene>